<dbReference type="InterPro" id="IPR017853">
    <property type="entry name" value="GH"/>
</dbReference>
<dbReference type="GO" id="GO:0004563">
    <property type="term" value="F:beta-N-acetylhexosaminidase activity"/>
    <property type="evidence" value="ECO:0007669"/>
    <property type="project" value="UniProtKB-EC"/>
</dbReference>
<accession>A0A0H1I063</accession>
<dbReference type="PANTHER" id="PTHR30480">
    <property type="entry name" value="BETA-HEXOSAMINIDASE-RELATED"/>
    <property type="match status" value="1"/>
</dbReference>
<dbReference type="Gene3D" id="3.20.20.300">
    <property type="entry name" value="Glycoside hydrolase, family 3, N-terminal domain"/>
    <property type="match status" value="1"/>
</dbReference>
<organism evidence="6 7">
    <name type="scientific">Streptococcus agalactiae</name>
    <dbReference type="NCBI Taxonomy" id="1311"/>
    <lineage>
        <taxon>Bacteria</taxon>
        <taxon>Bacillati</taxon>
        <taxon>Bacillota</taxon>
        <taxon>Bacilli</taxon>
        <taxon>Lactobacillales</taxon>
        <taxon>Streptococcaceae</taxon>
        <taxon>Streptococcus</taxon>
    </lineage>
</organism>
<protein>
    <recommendedName>
        <fullName evidence="3">beta-N-acetylhexosaminidase</fullName>
        <ecNumber evidence="3">3.2.1.52</ecNumber>
    </recommendedName>
</protein>
<evidence type="ECO:0000256" key="5">
    <source>
        <dbReference type="ARBA" id="ARBA00023295"/>
    </source>
</evidence>
<reference evidence="6 7" key="1">
    <citation type="journal article" date="2018" name="Emerg. Microbes Infect.">
        <title>Phenotypic and molecular analysis of nontypeable Group B streptococci: identification of cps2a and hybrid cps2a/cps5 Group B streptococcal capsule gene clusters.</title>
        <authorList>
            <person name="Alhhazmi A."/>
            <person name="Tyrrell G.J."/>
        </authorList>
    </citation>
    <scope>NUCLEOTIDE SEQUENCE [LARGE SCALE GENOMIC DNA]</scope>
    <source>
        <strain evidence="6 7">PLGBS17</strain>
    </source>
</reference>
<dbReference type="EC" id="3.2.1.52" evidence="3"/>
<dbReference type="PANTHER" id="PTHR30480:SF13">
    <property type="entry name" value="BETA-HEXOSAMINIDASE"/>
    <property type="match status" value="1"/>
</dbReference>
<gene>
    <name evidence="6" type="ORF">C4618_02050</name>
</gene>
<evidence type="ECO:0000256" key="3">
    <source>
        <dbReference type="ARBA" id="ARBA00012663"/>
    </source>
</evidence>
<dbReference type="EMBL" id="QHGZ01000059">
    <property type="protein sequence ID" value="RDY90128.1"/>
    <property type="molecule type" value="Genomic_DNA"/>
</dbReference>
<keyword evidence="4" id="KW-0378">Hydrolase</keyword>
<dbReference type="InterPro" id="IPR001764">
    <property type="entry name" value="Glyco_hydro_3_N"/>
</dbReference>
<dbReference type="SUPFAM" id="SSF51445">
    <property type="entry name" value="(Trans)glycosidases"/>
    <property type="match status" value="1"/>
</dbReference>
<dbReference type="Pfam" id="PF00933">
    <property type="entry name" value="Glyco_hydro_3"/>
    <property type="match status" value="1"/>
</dbReference>
<dbReference type="RefSeq" id="WP_000149451.1">
    <property type="nucleotide sequence ID" value="NZ_CAXOLC010000001.1"/>
</dbReference>
<evidence type="ECO:0000313" key="6">
    <source>
        <dbReference type="EMBL" id="RDY90128.1"/>
    </source>
</evidence>
<name>A0A0H1I063_STRAG</name>
<evidence type="ECO:0000256" key="1">
    <source>
        <dbReference type="ARBA" id="ARBA00001231"/>
    </source>
</evidence>
<evidence type="ECO:0000256" key="2">
    <source>
        <dbReference type="ARBA" id="ARBA00005336"/>
    </source>
</evidence>
<dbReference type="Gene3D" id="3.40.50.1700">
    <property type="entry name" value="Glycoside hydrolase family 3 C-terminal domain"/>
    <property type="match status" value="1"/>
</dbReference>
<sequence>MTHLVDLTKKPFNLNQEAIEWIEKTINEMTLDEKIGQLFFNMGASRSEEYLTDVLDRYHIAAVRYNRGSSSEIYDQNLILQTKSKLPMLIAANTEAGGDGAVTDGTKVGDEIKVAATNDPKYAYEMGRIAGMEASAVGCNASFAPIVDLTRNWRNPIIASRNWGANVDQIISLSKEYMKGIMQYNIVPFAKHFPGDGIDERDHHLSFASNPMSKEEWMSTFGRIYGELADAGLPGVMAGHIHLPNVEKEMHPERDLDDMLPASLNKTLLDELLRGELGYNGAIVTDASHMVGMTASMSRRDLLPTAIEAGCDLFLFFNDPDEDIQWMKEGYEKGILTEERLHDALRRTLGLKAKLGLHNYEGRRQELFMPKDKAMALINTSESQKIADEVADKAVTLVKDKQKDIFPVNPERYRHILLVNVEGYKGGFGAMIAGNKQRASDYMKELLEARGHEVTVWESTEERIMKLPQEERAAAIANVYAQKQPIANLTDRYDLIINLVDVNAGGTTQRIIWPAAKGTPDQPFYVHEIPSIVISVQHAFALADMPQVGTYINAYDGLPSTISAVVAKLAGESEFTGVSPVDAYCGLIDTHLWRQC</sequence>
<evidence type="ECO:0000256" key="4">
    <source>
        <dbReference type="ARBA" id="ARBA00022801"/>
    </source>
</evidence>
<dbReference type="GO" id="GO:0009254">
    <property type="term" value="P:peptidoglycan turnover"/>
    <property type="evidence" value="ECO:0007669"/>
    <property type="project" value="TreeGrafter"/>
</dbReference>
<dbReference type="InterPro" id="IPR036962">
    <property type="entry name" value="Glyco_hydro_3_N_sf"/>
</dbReference>
<comment type="catalytic activity">
    <reaction evidence="1">
        <text>Hydrolysis of terminal non-reducing N-acetyl-D-hexosamine residues in N-acetyl-beta-D-hexosaminides.</text>
        <dbReference type="EC" id="3.2.1.52"/>
    </reaction>
</comment>
<evidence type="ECO:0000313" key="7">
    <source>
        <dbReference type="Proteomes" id="UP000256718"/>
    </source>
</evidence>
<dbReference type="AlphaFoldDB" id="A0A0H1I063"/>
<keyword evidence="5" id="KW-0326">Glycosidase</keyword>
<comment type="caution">
    <text evidence="6">The sequence shown here is derived from an EMBL/GenBank/DDBJ whole genome shotgun (WGS) entry which is preliminary data.</text>
</comment>
<dbReference type="GO" id="GO:0005975">
    <property type="term" value="P:carbohydrate metabolic process"/>
    <property type="evidence" value="ECO:0007669"/>
    <property type="project" value="InterPro"/>
</dbReference>
<comment type="similarity">
    <text evidence="2">Belongs to the glycosyl hydrolase 3 family.</text>
</comment>
<proteinExistence type="inferred from homology"/>
<dbReference type="InterPro" id="IPR036881">
    <property type="entry name" value="Glyco_hydro_3_C_sf"/>
</dbReference>
<dbReference type="Proteomes" id="UP000256718">
    <property type="component" value="Unassembled WGS sequence"/>
</dbReference>
<dbReference type="InterPro" id="IPR050226">
    <property type="entry name" value="NagZ_Beta-hexosaminidase"/>
</dbReference>